<name>A0AAN6C0J6_FUSAU</name>
<keyword evidence="3" id="KW-1185">Reference proteome</keyword>
<evidence type="ECO:0000313" key="3">
    <source>
        <dbReference type="Proteomes" id="UP000537989"/>
    </source>
</evidence>
<dbReference type="Proteomes" id="UP000537989">
    <property type="component" value="Unassembled WGS sequence"/>
</dbReference>
<gene>
    <name evidence="2" type="ORF">FAUST_5756</name>
</gene>
<evidence type="ECO:0000256" key="1">
    <source>
        <dbReference type="SAM" id="SignalP"/>
    </source>
</evidence>
<feature type="signal peptide" evidence="1">
    <location>
        <begin position="1"/>
        <end position="17"/>
    </location>
</feature>
<comment type="caution">
    <text evidence="2">The sequence shown here is derived from an EMBL/GenBank/DDBJ whole genome shotgun (WGS) entry which is preliminary data.</text>
</comment>
<keyword evidence="1" id="KW-0732">Signal</keyword>
<protein>
    <submittedName>
        <fullName evidence="2">Uncharacterized protein</fullName>
    </submittedName>
</protein>
<feature type="chain" id="PRO_5042908791" evidence="1">
    <location>
        <begin position="18"/>
        <end position="104"/>
    </location>
</feature>
<organism evidence="2 3">
    <name type="scientific">Fusarium austroamericanum</name>
    <dbReference type="NCBI Taxonomy" id="282268"/>
    <lineage>
        <taxon>Eukaryota</taxon>
        <taxon>Fungi</taxon>
        <taxon>Dikarya</taxon>
        <taxon>Ascomycota</taxon>
        <taxon>Pezizomycotina</taxon>
        <taxon>Sordariomycetes</taxon>
        <taxon>Hypocreomycetidae</taxon>
        <taxon>Hypocreales</taxon>
        <taxon>Nectriaceae</taxon>
        <taxon>Fusarium</taxon>
    </lineage>
</organism>
<dbReference type="AlphaFoldDB" id="A0AAN6C0J6"/>
<sequence>MLPIKSLIILFAPTALALSGNSAAFFASAPAVTAAPALEQALDCDYSYCDENHISWCFHFIPFTTIDPTLGPMPGETRVSVGVTKRHPNMIPGHPTILAKKIAQ</sequence>
<accession>A0AAN6C0J6</accession>
<dbReference type="EMBL" id="JAAMOD010000149">
    <property type="protein sequence ID" value="KAF5238033.1"/>
    <property type="molecule type" value="Genomic_DNA"/>
</dbReference>
<evidence type="ECO:0000313" key="2">
    <source>
        <dbReference type="EMBL" id="KAF5238033.1"/>
    </source>
</evidence>
<proteinExistence type="predicted"/>
<reference evidence="2 3" key="1">
    <citation type="submission" date="2020-02" db="EMBL/GenBank/DDBJ databases">
        <title>Identification and distribution of gene clusters putatively required for synthesis of sphingolipid metabolism inhibitors in phylogenetically diverse species of the filamentous fungus Fusarium.</title>
        <authorList>
            <person name="Kim H.-S."/>
            <person name="Busman M."/>
            <person name="Brown D.W."/>
            <person name="Divon H."/>
            <person name="Uhlig S."/>
            <person name="Proctor R.H."/>
        </authorList>
    </citation>
    <scope>NUCLEOTIDE SEQUENCE [LARGE SCALE GENOMIC DNA]</scope>
    <source>
        <strain evidence="2 3">NRRL 2903</strain>
    </source>
</reference>